<evidence type="ECO:0000256" key="14">
    <source>
        <dbReference type="ARBA" id="ARBA00042842"/>
    </source>
</evidence>
<evidence type="ECO:0000256" key="5">
    <source>
        <dbReference type="ARBA" id="ARBA00022679"/>
    </source>
</evidence>
<evidence type="ECO:0000256" key="8">
    <source>
        <dbReference type="ARBA" id="ARBA00023306"/>
    </source>
</evidence>
<dbReference type="GO" id="GO:0008760">
    <property type="term" value="F:UDP-N-acetylglucosamine 1-carboxyvinyltransferase activity"/>
    <property type="evidence" value="ECO:0007669"/>
    <property type="project" value="UniProtKB-EC"/>
</dbReference>
<dbReference type="EC" id="2.5.1.7" evidence="11"/>
<evidence type="ECO:0000256" key="6">
    <source>
        <dbReference type="ARBA" id="ARBA00022960"/>
    </source>
</evidence>
<dbReference type="NCBIfam" id="TIGR01072">
    <property type="entry name" value="murA"/>
    <property type="match status" value="1"/>
</dbReference>
<keyword evidence="9" id="KW-0961">Cell wall biogenesis/degradation</keyword>
<evidence type="ECO:0000256" key="9">
    <source>
        <dbReference type="ARBA" id="ARBA00023316"/>
    </source>
</evidence>
<evidence type="ECO:0000256" key="15">
    <source>
        <dbReference type="ARBA" id="ARBA00047527"/>
    </source>
</evidence>
<evidence type="ECO:0000256" key="2">
    <source>
        <dbReference type="ARBA" id="ARBA00004752"/>
    </source>
</evidence>
<dbReference type="GO" id="GO:0051301">
    <property type="term" value="P:cell division"/>
    <property type="evidence" value="ECO:0007669"/>
    <property type="project" value="UniProtKB-KW"/>
</dbReference>
<keyword evidence="8" id="KW-0131">Cell cycle</keyword>
<evidence type="ECO:0000256" key="12">
    <source>
        <dbReference type="ARBA" id="ARBA00039754"/>
    </source>
</evidence>
<reference evidence="17" key="1">
    <citation type="journal article" date="2010" name="ISME J.">
        <title>Metagenome of the Mediterranean deep chlorophyll maximum studied by direct and fosmid library 454 pyrosequencing.</title>
        <authorList>
            <person name="Ghai R."/>
            <person name="Martin-Cuadrado A.B."/>
            <person name="Molto A.G."/>
            <person name="Heredia I.G."/>
            <person name="Cabrera R."/>
            <person name="Martin J."/>
            <person name="Verdu M."/>
            <person name="Deschamps P."/>
            <person name="Moreira D."/>
            <person name="Lopez-Garcia P."/>
            <person name="Mira A."/>
            <person name="Rodriguez-Valera F."/>
        </authorList>
    </citation>
    <scope>NUCLEOTIDE SEQUENCE</scope>
</reference>
<dbReference type="GO" id="GO:0019277">
    <property type="term" value="P:UDP-N-acetylgalactosamine biosynthetic process"/>
    <property type="evidence" value="ECO:0007669"/>
    <property type="project" value="InterPro"/>
</dbReference>
<dbReference type="FunFam" id="3.65.10.10:FF:000001">
    <property type="entry name" value="UDP-N-acetylglucosamine 1-carboxyvinyltransferase"/>
    <property type="match status" value="1"/>
</dbReference>
<keyword evidence="7" id="KW-0573">Peptidoglycan synthesis</keyword>
<comment type="pathway">
    <text evidence="2">Cell wall biogenesis; peptidoglycan biosynthesis.</text>
</comment>
<dbReference type="Gene3D" id="3.65.10.10">
    <property type="entry name" value="Enolpyruvate transferase domain"/>
    <property type="match status" value="2"/>
</dbReference>
<evidence type="ECO:0000259" key="16">
    <source>
        <dbReference type="Pfam" id="PF00275"/>
    </source>
</evidence>
<comment type="subcellular location">
    <subcellularLocation>
        <location evidence="1">Cytoplasm</location>
    </subcellularLocation>
</comment>
<sequence length="370" mass="39479">MDALKIRGNGPLTGIIDISGSKNATLPIMAATILAAGESRLGRVPDLADVRTLQRVLAHLGIDIKHEGKEITLDATNITEQEAPYDLVRTMRASILVLGPLLARFGRARVSLPGGCAIGARPIDQHLKGLKKLGAKITLEHGYVEATAEKLVGAEIIFDMPTVGGTEHLMIAASLAEGTTVLRNAAREPEIVDLAVVLKKMGADITGEGTERITIVGQKSLKPFVHDVVADRIEFGTFLIAGAMIGENLTLRGGVIEHQTALLDKIKQSGAKISINDEAQEITVSRADKLEPVNIKTAPYPGFPTDMQAQMMTLLCQAEGTSVITETIFENRFMHVAELGRLGAKIRVDGGKAIVSGGEKLRVPSSWPPT</sequence>
<keyword evidence="3" id="KW-0963">Cytoplasm</keyword>
<evidence type="ECO:0000256" key="11">
    <source>
        <dbReference type="ARBA" id="ARBA00039108"/>
    </source>
</evidence>
<dbReference type="InterPro" id="IPR036968">
    <property type="entry name" value="Enolpyruvate_Tfrase_sf"/>
</dbReference>
<dbReference type="InterPro" id="IPR005750">
    <property type="entry name" value="UDP_GlcNAc_COvinyl_MurA"/>
</dbReference>
<dbReference type="Pfam" id="PF00275">
    <property type="entry name" value="EPSP_synthase"/>
    <property type="match status" value="1"/>
</dbReference>
<evidence type="ECO:0000256" key="7">
    <source>
        <dbReference type="ARBA" id="ARBA00022984"/>
    </source>
</evidence>
<evidence type="ECO:0000313" key="17">
    <source>
        <dbReference type="EMBL" id="ADD96552.1"/>
    </source>
</evidence>
<dbReference type="PANTHER" id="PTHR43783">
    <property type="entry name" value="UDP-N-ACETYLGLUCOSAMINE 1-CARBOXYVINYLTRANSFERASE"/>
    <property type="match status" value="1"/>
</dbReference>
<keyword evidence="4" id="KW-0132">Cell division</keyword>
<comment type="catalytic activity">
    <reaction evidence="15">
        <text>phosphoenolpyruvate + UDP-N-acetyl-alpha-D-glucosamine = UDP-N-acetyl-3-O-(1-carboxyvinyl)-alpha-D-glucosamine + phosphate</text>
        <dbReference type="Rhea" id="RHEA:18681"/>
        <dbReference type="ChEBI" id="CHEBI:43474"/>
        <dbReference type="ChEBI" id="CHEBI:57705"/>
        <dbReference type="ChEBI" id="CHEBI:58702"/>
        <dbReference type="ChEBI" id="CHEBI:68483"/>
        <dbReference type="EC" id="2.5.1.7"/>
    </reaction>
</comment>
<evidence type="ECO:0000256" key="4">
    <source>
        <dbReference type="ARBA" id="ARBA00022618"/>
    </source>
</evidence>
<keyword evidence="6" id="KW-0133">Cell shape</keyword>
<accession>D6PLF1</accession>
<evidence type="ECO:0000256" key="1">
    <source>
        <dbReference type="ARBA" id="ARBA00004496"/>
    </source>
</evidence>
<dbReference type="InterPro" id="IPR013792">
    <property type="entry name" value="RNA3'P_cycl/enolpyr_Trfase_a/b"/>
</dbReference>
<protein>
    <recommendedName>
        <fullName evidence="12">UDP-N-acetylglucosamine 1-carboxyvinyltransferase</fullName>
        <ecNumber evidence="11">2.5.1.7</ecNumber>
    </recommendedName>
    <alternativeName>
        <fullName evidence="13">Enoylpyruvate transferase</fullName>
    </alternativeName>
    <alternativeName>
        <fullName evidence="14">UDP-N-acetylglucosamine enolpyruvyl transferase</fullName>
    </alternativeName>
</protein>
<dbReference type="SUPFAM" id="SSF55205">
    <property type="entry name" value="EPT/RTPC-like"/>
    <property type="match status" value="1"/>
</dbReference>
<dbReference type="PANTHER" id="PTHR43783:SF1">
    <property type="entry name" value="UDP-N-ACETYLGLUCOSAMINE 1-CARBOXYVINYLTRANSFERASE"/>
    <property type="match status" value="1"/>
</dbReference>
<dbReference type="CDD" id="cd01555">
    <property type="entry name" value="UdpNAET"/>
    <property type="match status" value="1"/>
</dbReference>
<keyword evidence="5 17" id="KW-0808">Transferase</keyword>
<feature type="domain" description="Enolpyruvate transferase" evidence="16">
    <location>
        <begin position="7"/>
        <end position="359"/>
    </location>
</feature>
<dbReference type="NCBIfam" id="NF006873">
    <property type="entry name" value="PRK09369.1"/>
    <property type="match status" value="1"/>
</dbReference>
<name>D6PLF1_9ZZZZ</name>
<proteinExistence type="inferred from homology"/>
<organism evidence="17">
    <name type="scientific">uncultured organism MedDCM-OCT-S11-C346</name>
    <dbReference type="NCBI Taxonomy" id="743660"/>
    <lineage>
        <taxon>unclassified sequences</taxon>
        <taxon>environmental samples</taxon>
    </lineage>
</organism>
<dbReference type="GO" id="GO:0071555">
    <property type="term" value="P:cell wall organization"/>
    <property type="evidence" value="ECO:0007669"/>
    <property type="project" value="UniProtKB-KW"/>
</dbReference>
<dbReference type="InterPro" id="IPR050068">
    <property type="entry name" value="MurA_subfamily"/>
</dbReference>
<dbReference type="AlphaFoldDB" id="D6PLF1"/>
<dbReference type="EMBL" id="GU943147">
    <property type="protein sequence ID" value="ADD96552.1"/>
    <property type="molecule type" value="Genomic_DNA"/>
</dbReference>
<comment type="similarity">
    <text evidence="10">Belongs to the EPSP synthase family. MurA subfamily.</text>
</comment>
<evidence type="ECO:0000256" key="10">
    <source>
        <dbReference type="ARBA" id="ARBA00038367"/>
    </source>
</evidence>
<evidence type="ECO:0000256" key="13">
    <source>
        <dbReference type="ARBA" id="ARBA00042443"/>
    </source>
</evidence>
<dbReference type="InterPro" id="IPR001986">
    <property type="entry name" value="Enolpyruvate_Tfrase_dom"/>
</dbReference>
<evidence type="ECO:0000256" key="3">
    <source>
        <dbReference type="ARBA" id="ARBA00022490"/>
    </source>
</evidence>